<dbReference type="InterPro" id="IPR003602">
    <property type="entry name" value="Topo_IA_DNA-bd_dom"/>
</dbReference>
<dbReference type="InterPro" id="IPR013825">
    <property type="entry name" value="Topo_IA_cen_sub2"/>
</dbReference>
<feature type="region of interest" description="Interaction with DNA" evidence="8">
    <location>
        <begin position="195"/>
        <end position="200"/>
    </location>
</feature>
<dbReference type="GO" id="GO:0046872">
    <property type="term" value="F:metal ion binding"/>
    <property type="evidence" value="ECO:0007669"/>
    <property type="project" value="UniProtKB-KW"/>
</dbReference>
<dbReference type="Gene3D" id="3.40.50.140">
    <property type="match status" value="1"/>
</dbReference>
<keyword evidence="7 8" id="KW-0413">Isomerase</keyword>
<comment type="function">
    <text evidence="8">Releases the supercoiling and torsional tension of DNA, which is introduced during the DNA replication and transcription, by transiently cleaving and rejoining one strand of the DNA duplex. Introduces a single-strand break via transesterification at a target site in duplex DNA. The scissile phosphodiester is attacked by the catalytic tyrosine of the enzyme, resulting in the formation of a DNA-(5'-phosphotyrosyl)-enzyme intermediate and the expulsion of a 3'-OH DNA strand. The free DNA strand then undergoes passage around the unbroken strand, thus removing DNA supercoils. Finally, in the religation step, the DNA 3'-OH attacks the covalent intermediate to expel the active-site tyrosine and restore the DNA phosphodiester backbone.</text>
</comment>
<feature type="active site" description="O-(5'-phospho-DNA)-tyrosine intermediate" evidence="8">
    <location>
        <position position="320"/>
    </location>
</feature>
<dbReference type="InterPro" id="IPR005733">
    <property type="entry name" value="TopoI_bac-type"/>
</dbReference>
<reference evidence="11 12" key="1">
    <citation type="submission" date="2012-02" db="EMBL/GenBank/DDBJ databases">
        <title>The Genome Sequence of Bacteroides salyersiae CL02T12C01.</title>
        <authorList>
            <consortium name="The Broad Institute Genome Sequencing Platform"/>
            <person name="Earl A."/>
            <person name="Ward D."/>
            <person name="Feldgarden M."/>
            <person name="Gevers D."/>
            <person name="Zitomersky N.L."/>
            <person name="Coyne M.J."/>
            <person name="Comstock L.E."/>
            <person name="Young S.K."/>
            <person name="Zeng Q."/>
            <person name="Gargeya S."/>
            <person name="Fitzgerald M."/>
            <person name="Haas B."/>
            <person name="Abouelleil A."/>
            <person name="Alvarado L."/>
            <person name="Arachchi H.M."/>
            <person name="Berlin A."/>
            <person name="Chapman S.B."/>
            <person name="Gearin G."/>
            <person name="Goldberg J."/>
            <person name="Griggs A."/>
            <person name="Gujja S."/>
            <person name="Hansen M."/>
            <person name="Heiman D."/>
            <person name="Howarth C."/>
            <person name="Larimer J."/>
            <person name="Lui A."/>
            <person name="MacDonald P.J.P."/>
            <person name="McCowen C."/>
            <person name="Montmayeur A."/>
            <person name="Murphy C."/>
            <person name="Neiman D."/>
            <person name="Pearson M."/>
            <person name="Priest M."/>
            <person name="Roberts A."/>
            <person name="Saif S."/>
            <person name="Shea T."/>
            <person name="Sisk P."/>
            <person name="Stolte C."/>
            <person name="Sykes S."/>
            <person name="Wortman J."/>
            <person name="Nusbaum C."/>
            <person name="Birren B."/>
        </authorList>
    </citation>
    <scope>NUCLEOTIDE SEQUENCE [LARGE SCALE GENOMIC DNA]</scope>
    <source>
        <strain evidence="11 12">CL02T12C01</strain>
    </source>
</reference>
<feature type="domain" description="Toprim" evidence="9">
    <location>
        <begin position="35"/>
        <end position="145"/>
    </location>
</feature>
<feature type="site" description="Interaction with DNA" evidence="8">
    <location>
        <position position="187"/>
    </location>
</feature>
<feature type="domain" description="Topo IA-type catalytic" evidence="10">
    <location>
        <begin position="161"/>
        <end position="610"/>
    </location>
</feature>
<dbReference type="InterPro" id="IPR025589">
    <property type="entry name" value="Toprim_C_rpt"/>
</dbReference>
<evidence type="ECO:0000259" key="10">
    <source>
        <dbReference type="PROSITE" id="PS52039"/>
    </source>
</evidence>
<dbReference type="SMART" id="SM00436">
    <property type="entry name" value="TOP1Bc"/>
    <property type="match status" value="1"/>
</dbReference>
<dbReference type="PROSITE" id="PS50880">
    <property type="entry name" value="TOPRIM"/>
    <property type="match status" value="1"/>
</dbReference>
<keyword evidence="3" id="KW-0479">Metal-binding</keyword>
<dbReference type="SMART" id="SM00437">
    <property type="entry name" value="TOP1Ac"/>
    <property type="match status" value="1"/>
</dbReference>
<dbReference type="PATRIC" id="fig|997887.3.peg.1980"/>
<evidence type="ECO:0000313" key="12">
    <source>
        <dbReference type="Proteomes" id="UP000005150"/>
    </source>
</evidence>
<dbReference type="PROSITE" id="PS00396">
    <property type="entry name" value="TOPO_IA_1"/>
    <property type="match status" value="1"/>
</dbReference>
<dbReference type="HAMAP" id="MF_00952">
    <property type="entry name" value="Topoisom_1_prok"/>
    <property type="match status" value="1"/>
</dbReference>
<feature type="site" description="Interaction with DNA" evidence="8">
    <location>
        <position position="171"/>
    </location>
</feature>
<keyword evidence="5 8" id="KW-0799">Topoisomerase</keyword>
<comment type="similarity">
    <text evidence="2 8">Belongs to the type IA topoisomerase family.</text>
</comment>
<comment type="caution">
    <text evidence="8">Lacks conserved residue(s) required for the propagation of feature annotation.</text>
</comment>
<proteinExistence type="inferred from homology"/>
<dbReference type="InterPro" id="IPR003601">
    <property type="entry name" value="Topo_IA_2"/>
</dbReference>
<evidence type="ECO:0000313" key="11">
    <source>
        <dbReference type="EMBL" id="EIY65697.1"/>
    </source>
</evidence>
<keyword evidence="12" id="KW-1185">Reference proteome</keyword>
<dbReference type="InterPro" id="IPR028612">
    <property type="entry name" value="Topoisom_1_IA"/>
</dbReference>
<dbReference type="PROSITE" id="PS52039">
    <property type="entry name" value="TOPO_IA_2"/>
    <property type="match status" value="1"/>
</dbReference>
<dbReference type="PRINTS" id="PR00417">
    <property type="entry name" value="PRTPISMRASEI"/>
</dbReference>
<name>I8YT13_9BACE</name>
<keyword evidence="4" id="KW-0460">Magnesium</keyword>
<dbReference type="InterPro" id="IPR013826">
    <property type="entry name" value="Topo_IA_cen_sub3"/>
</dbReference>
<gene>
    <name evidence="8" type="primary">topA</name>
    <name evidence="11" type="ORF">HMPREF1071_01892</name>
</gene>
<dbReference type="Gene3D" id="2.70.20.10">
    <property type="entry name" value="Topoisomerase I, domain 3"/>
    <property type="match status" value="1"/>
</dbReference>
<comment type="subunit">
    <text evidence="8">Monomer.</text>
</comment>
<dbReference type="EC" id="5.6.2.1" evidence="8"/>
<dbReference type="Gene3D" id="1.10.460.10">
    <property type="entry name" value="Topoisomerase I, domain 2"/>
    <property type="match status" value="2"/>
</dbReference>
<dbReference type="InterPro" id="IPR023405">
    <property type="entry name" value="Topo_IA_core_domain"/>
</dbReference>
<evidence type="ECO:0000256" key="7">
    <source>
        <dbReference type="ARBA" id="ARBA00023235"/>
    </source>
</evidence>
<dbReference type="InterPro" id="IPR034149">
    <property type="entry name" value="TOPRIM_TopoI"/>
</dbReference>
<feature type="site" description="Interaction with DNA" evidence="8">
    <location>
        <position position="65"/>
    </location>
</feature>
<dbReference type="NCBIfam" id="TIGR01051">
    <property type="entry name" value="topA_bact"/>
    <property type="match status" value="1"/>
</dbReference>
<dbReference type="CDD" id="cd00186">
    <property type="entry name" value="TOP1Ac"/>
    <property type="match status" value="1"/>
</dbReference>
<evidence type="ECO:0000256" key="2">
    <source>
        <dbReference type="ARBA" id="ARBA00009446"/>
    </source>
</evidence>
<dbReference type="InterPro" id="IPR013824">
    <property type="entry name" value="Topo_IA_cen_sub1"/>
</dbReference>
<dbReference type="SUPFAM" id="SSF56712">
    <property type="entry name" value="Prokaryotic type I DNA topoisomerase"/>
    <property type="match status" value="1"/>
</dbReference>
<dbReference type="GO" id="GO:0003917">
    <property type="term" value="F:DNA topoisomerase type I (single strand cut, ATP-independent) activity"/>
    <property type="evidence" value="ECO:0007669"/>
    <property type="project" value="UniProtKB-UniRule"/>
</dbReference>
<sequence length="813" mass="92202">MFFSTFVGEFQNKWELKLRKAPLSAFLIKVKVMQKNLVIVESPAKAKTIEKFLGKDFKVLSSYGHIRDLKKKEFSIDIDKNFKPNYEIPADKKELVTKLQAEAQKADVVWLASDEDREGEAIAWHLYEVLKLKPEQTRRIVFHEITKNAILKAIENPREIDINLVNAQQARRILDRIVGFELSPVLWKKVKPALSAGRVQSVAVRLIVEREREIQAFKSEASYRVIAIFLVPDTDGKLTEMKAELAHRLKTKEEAKAFLESCKDAIFTIEDITKRPIKKSPAAPFTTSTLQQEAARKLGYTVAQTMMLAQKLYEAGLITYMRTDSVNLSKYATEGSKQAIINMMGEQYVHPRHFTTKTKGAQEAHEAIRPTYMENSTVEAPSQEKRLYDLIWKRTIASQMAEAELEKTTATIGISTNDDVFTATGEVITFDGFLRVYKESYDDENEQEDESHLLPPLKKGQVLEHNDIVATERFTQRPPRYTEASLVRKLEELGIGRPSTYAPTISTIQQREYVEKGDKAGEERSFNILTLKGQNISDAIHTEIVGAEKSKLLPTDIGTVVNDFLNEYFSNILDYNFTANIEKEFDEVADGEKQWTAIMKHFYKGFHPSVESTLATKTEHKVGERILGEEPGTGKVVSVKIGRFGPVVQVGSTDSEEKPRFARLEKGLSMETITLQEALDLFKLPRVVGEYEDKEVSIGTGRFGPYVRHDGKYISLPKTLDPMAITLEEAIELITEKRATEAKRHIKQFAEEPELEILNGRYGPYISYKGSNYKIPKDVVPADLNLKTCLEIIKLQSEKATSTPKKGRTAKKK</sequence>
<dbReference type="Gene3D" id="1.10.290.10">
    <property type="entry name" value="Topoisomerase I, domain 4"/>
    <property type="match status" value="1"/>
</dbReference>
<feature type="site" description="Interaction with DNA" evidence="8">
    <location>
        <position position="511"/>
    </location>
</feature>
<dbReference type="EMBL" id="AGXV01000022">
    <property type="protein sequence ID" value="EIY65697.1"/>
    <property type="molecule type" value="Genomic_DNA"/>
</dbReference>
<dbReference type="GO" id="GO:0003677">
    <property type="term" value="F:DNA binding"/>
    <property type="evidence" value="ECO:0007669"/>
    <property type="project" value="UniProtKB-KW"/>
</dbReference>
<dbReference type="Pfam" id="PF01751">
    <property type="entry name" value="Toprim"/>
    <property type="match status" value="1"/>
</dbReference>
<dbReference type="Proteomes" id="UP000005150">
    <property type="component" value="Unassembled WGS sequence"/>
</dbReference>
<dbReference type="InterPro" id="IPR013497">
    <property type="entry name" value="Topo_IA_cen"/>
</dbReference>
<accession>I8YT13</accession>
<protein>
    <recommendedName>
        <fullName evidence="8">DNA topoisomerase 1</fullName>
        <ecNumber evidence="8">5.6.2.1</ecNumber>
    </recommendedName>
    <alternativeName>
        <fullName evidence="8">DNA topoisomerase I</fullName>
    </alternativeName>
</protein>
<keyword evidence="6 8" id="KW-0238">DNA-binding</keyword>
<dbReference type="PANTHER" id="PTHR42785">
    <property type="entry name" value="DNA TOPOISOMERASE, TYPE IA, CORE"/>
    <property type="match status" value="1"/>
</dbReference>
<evidence type="ECO:0000256" key="3">
    <source>
        <dbReference type="ARBA" id="ARBA00022723"/>
    </source>
</evidence>
<dbReference type="GO" id="GO:0006265">
    <property type="term" value="P:DNA topological change"/>
    <property type="evidence" value="ECO:0007669"/>
    <property type="project" value="UniProtKB-UniRule"/>
</dbReference>
<evidence type="ECO:0000259" key="9">
    <source>
        <dbReference type="PROSITE" id="PS50880"/>
    </source>
</evidence>
<dbReference type="SMART" id="SM00493">
    <property type="entry name" value="TOPRIM"/>
    <property type="match status" value="1"/>
</dbReference>
<evidence type="ECO:0000256" key="5">
    <source>
        <dbReference type="ARBA" id="ARBA00023029"/>
    </source>
</evidence>
<feature type="site" description="Interaction with DNA" evidence="8">
    <location>
        <position position="175"/>
    </location>
</feature>
<dbReference type="PANTHER" id="PTHR42785:SF1">
    <property type="entry name" value="DNA TOPOISOMERASE"/>
    <property type="match status" value="1"/>
</dbReference>
<feature type="site" description="Interaction with DNA" evidence="8">
    <location>
        <position position="172"/>
    </location>
</feature>
<dbReference type="AlphaFoldDB" id="I8YT13"/>
<evidence type="ECO:0000256" key="1">
    <source>
        <dbReference type="ARBA" id="ARBA00000213"/>
    </source>
</evidence>
<dbReference type="Pfam" id="PF13368">
    <property type="entry name" value="Toprim_C_rpt"/>
    <property type="match status" value="3"/>
</dbReference>
<evidence type="ECO:0000256" key="8">
    <source>
        <dbReference type="HAMAP-Rule" id="MF_00952"/>
    </source>
</evidence>
<organism evidence="11 12">
    <name type="scientific">Bacteroides salyersiae CL02T12C01</name>
    <dbReference type="NCBI Taxonomy" id="997887"/>
    <lineage>
        <taxon>Bacteria</taxon>
        <taxon>Pseudomonadati</taxon>
        <taxon>Bacteroidota</taxon>
        <taxon>Bacteroidia</taxon>
        <taxon>Bacteroidales</taxon>
        <taxon>Bacteroidaceae</taxon>
        <taxon>Bacteroides</taxon>
    </lineage>
</organism>
<dbReference type="InterPro" id="IPR023406">
    <property type="entry name" value="Topo_IA_AS"/>
</dbReference>
<dbReference type="HOGENOM" id="CLU_002929_3_1_10"/>
<evidence type="ECO:0000256" key="4">
    <source>
        <dbReference type="ARBA" id="ARBA00022842"/>
    </source>
</evidence>
<comment type="caution">
    <text evidence="11">The sequence shown here is derived from an EMBL/GenBank/DDBJ whole genome shotgun (WGS) entry which is preliminary data.</text>
</comment>
<dbReference type="InterPro" id="IPR000380">
    <property type="entry name" value="Topo_IA"/>
</dbReference>
<dbReference type="InterPro" id="IPR006171">
    <property type="entry name" value="TOPRIM_dom"/>
</dbReference>
<evidence type="ECO:0000256" key="6">
    <source>
        <dbReference type="ARBA" id="ARBA00023125"/>
    </source>
</evidence>
<dbReference type="Pfam" id="PF01131">
    <property type="entry name" value="Topoisom_bac"/>
    <property type="match status" value="2"/>
</dbReference>
<feature type="site" description="Interaction with DNA" evidence="8">
    <location>
        <position position="322"/>
    </location>
</feature>
<comment type="catalytic activity">
    <reaction evidence="1 8">
        <text>ATP-independent breakage of single-stranded DNA, followed by passage and rejoining.</text>
        <dbReference type="EC" id="5.6.2.1"/>
    </reaction>
</comment>
<dbReference type="CDD" id="cd03363">
    <property type="entry name" value="TOPRIM_TopoIA_TopoI"/>
    <property type="match status" value="1"/>
</dbReference>